<gene>
    <name evidence="1" type="ORF">CRENBAI_005707</name>
</gene>
<evidence type="ECO:0000313" key="1">
    <source>
        <dbReference type="EMBL" id="KAK5608041.1"/>
    </source>
</evidence>
<protein>
    <submittedName>
        <fullName evidence="1">Uncharacterized protein</fullName>
    </submittedName>
</protein>
<sequence>MDGRVCVFELNVVGSVYGEVGERGNDCKAVVYHAMSASQLRHALTYGVCAKIKNTVAYKAFTKIPRWCGLFCLQITVLSLHLFPKVNQICAKRGSFLLFCKLCWI</sequence>
<dbReference type="EMBL" id="JAHHUM010001868">
    <property type="protein sequence ID" value="KAK5608041.1"/>
    <property type="molecule type" value="Genomic_DNA"/>
</dbReference>
<accession>A0AAV9RGE9</accession>
<proteinExistence type="predicted"/>
<name>A0AAV9RGE9_9TELE</name>
<comment type="caution">
    <text evidence="1">The sequence shown here is derived from an EMBL/GenBank/DDBJ whole genome shotgun (WGS) entry which is preliminary data.</text>
</comment>
<reference evidence="1 2" key="1">
    <citation type="submission" date="2021-06" db="EMBL/GenBank/DDBJ databases">
        <authorList>
            <person name="Palmer J.M."/>
        </authorList>
    </citation>
    <scope>NUCLEOTIDE SEQUENCE [LARGE SCALE GENOMIC DNA]</scope>
    <source>
        <strain evidence="1 2">MEX-2019</strain>
        <tissue evidence="1">Muscle</tissue>
    </source>
</reference>
<organism evidence="1 2">
    <name type="scientific">Crenichthys baileyi</name>
    <name type="common">White River springfish</name>
    <dbReference type="NCBI Taxonomy" id="28760"/>
    <lineage>
        <taxon>Eukaryota</taxon>
        <taxon>Metazoa</taxon>
        <taxon>Chordata</taxon>
        <taxon>Craniata</taxon>
        <taxon>Vertebrata</taxon>
        <taxon>Euteleostomi</taxon>
        <taxon>Actinopterygii</taxon>
        <taxon>Neopterygii</taxon>
        <taxon>Teleostei</taxon>
        <taxon>Neoteleostei</taxon>
        <taxon>Acanthomorphata</taxon>
        <taxon>Ovalentaria</taxon>
        <taxon>Atherinomorphae</taxon>
        <taxon>Cyprinodontiformes</taxon>
        <taxon>Goodeidae</taxon>
        <taxon>Crenichthys</taxon>
    </lineage>
</organism>
<keyword evidence="2" id="KW-1185">Reference proteome</keyword>
<dbReference type="AlphaFoldDB" id="A0AAV9RGE9"/>
<evidence type="ECO:0000313" key="2">
    <source>
        <dbReference type="Proteomes" id="UP001311232"/>
    </source>
</evidence>
<dbReference type="Proteomes" id="UP001311232">
    <property type="component" value="Unassembled WGS sequence"/>
</dbReference>